<dbReference type="InterPro" id="IPR003148">
    <property type="entry name" value="RCK_N"/>
</dbReference>
<feature type="transmembrane region" description="Helical" evidence="5">
    <location>
        <begin position="206"/>
        <end position="228"/>
    </location>
</feature>
<reference evidence="9" key="1">
    <citation type="journal article" date="2011" name="BMC Genomics">
        <title>Complete genome sequence of the filamentous anoxygenic phototrophic bacterium Chloroflexus aurantiacus.</title>
        <authorList>
            <person name="Tang K.H."/>
            <person name="Barry K."/>
            <person name="Chertkov O."/>
            <person name="Dalin E."/>
            <person name="Han C.S."/>
            <person name="Hauser L.J."/>
            <person name="Honchak B.M."/>
            <person name="Karbach L.E."/>
            <person name="Land M.L."/>
            <person name="Lapidus A."/>
            <person name="Larimer F.W."/>
            <person name="Mikhailova N."/>
            <person name="Pitluck S."/>
            <person name="Pierson B.K."/>
            <person name="Blankenship R.E."/>
        </authorList>
    </citation>
    <scope>NUCLEOTIDE SEQUENCE [LARGE SCALE GENOMIC DNA]</scope>
    <source>
        <strain evidence="9">ATCC 29366 / DSM 635 / J-10-fl</strain>
    </source>
</reference>
<sequence>MPAVQFIAKEVTGLQTLIYLAGFALICLASHRIGQWFAQIRLPYITGYLFTGVLVGSFGLQLLPSSAGENLRFIDQIALAVIAFVAGSELFYKDLLSRLRSILWSLGMIIAIALGLIGTTLFFLLDIIPFTQGLNIGDKIAVALLGSTILLALSPPSTIAVIKELRARGPATRLILGLTVAMDVAIIVIFAISSSFAVALVEGSGVNLAFLALLLLDLILSGIAGYGVGQVLQVILRQSWSRWVKLTLIVALGYGIFAGADWLKTVSAASWSIKIVIEPLLVALISGFLITNFSPYRDEFAELLHDISPVVYVAFFTITGLGLKLDILLTALIFAAVIFLVRALAIFSGSMLGLTIAGEPSRFRSLLWLGLITQAGIALGLAREASLLLPMSGDAFATLIIAVIVLNEIFGPLTLRFALQRLGEANLPEPGIRDDVRDVLILGVEQQSIALARQLSARGWQVRVADTDRDHVQRLAAEDVDERYIPEVSLQTLSGLITRATDAVVALLEKDEDNLRACQIALEKFGVPRLIVRPNRSELREQFRELGAIIVDPATAMVNLLEQAVRAPQSLSLLLHTDPVYDVVQMTVTNREIDGRLVRDLRLPADVLLLEISRDGQAIVPHGYTRLRHGDELTIVGKPDSLREVGLRIG</sequence>
<feature type="transmembrane region" description="Helical" evidence="5">
    <location>
        <begin position="140"/>
        <end position="162"/>
    </location>
</feature>
<dbReference type="EnsemblBacteria" id="ABY36797">
    <property type="protein sequence ID" value="ABY36797"/>
    <property type="gene ID" value="Caur_3613"/>
</dbReference>
<dbReference type="Pfam" id="PF02080">
    <property type="entry name" value="TrkA_C"/>
    <property type="match status" value="1"/>
</dbReference>
<dbReference type="eggNOG" id="COG0569">
    <property type="taxonomic scope" value="Bacteria"/>
</dbReference>
<dbReference type="PATRIC" id="fig|324602.8.peg.4067"/>
<feature type="transmembrane region" description="Helical" evidence="5">
    <location>
        <begin position="395"/>
        <end position="415"/>
    </location>
</feature>
<feature type="transmembrane region" description="Helical" evidence="5">
    <location>
        <begin position="327"/>
        <end position="354"/>
    </location>
</feature>
<evidence type="ECO:0000313" key="9">
    <source>
        <dbReference type="Proteomes" id="UP000002008"/>
    </source>
</evidence>
<dbReference type="PANTHER" id="PTHR43021:SF2">
    <property type="entry name" value="CATION_H+ EXCHANGER DOMAIN-CONTAINING PROTEIN"/>
    <property type="match status" value="1"/>
</dbReference>
<dbReference type="Proteomes" id="UP000002008">
    <property type="component" value="Chromosome"/>
</dbReference>
<feature type="transmembrane region" description="Helical" evidence="5">
    <location>
        <begin position="42"/>
        <end position="61"/>
    </location>
</feature>
<dbReference type="FunCoup" id="A9WAK7">
    <property type="interactions" value="119"/>
</dbReference>
<dbReference type="HOGENOM" id="CLU_017491_0_0_0"/>
<feature type="transmembrane region" description="Helical" evidence="5">
    <location>
        <begin position="303"/>
        <end position="321"/>
    </location>
</feature>
<keyword evidence="3 5" id="KW-1133">Transmembrane helix</keyword>
<dbReference type="Gene3D" id="3.30.70.1450">
    <property type="entry name" value="Regulator of K+ conductance, C-terminal domain"/>
    <property type="match status" value="1"/>
</dbReference>
<dbReference type="InterPro" id="IPR038770">
    <property type="entry name" value="Na+/solute_symporter_sf"/>
</dbReference>
<dbReference type="SUPFAM" id="SSF116726">
    <property type="entry name" value="TrkA C-terminal domain-like"/>
    <property type="match status" value="1"/>
</dbReference>
<protein>
    <submittedName>
        <fullName evidence="8">TrkA-C domain protein</fullName>
    </submittedName>
</protein>
<organism evidence="8 9">
    <name type="scientific">Chloroflexus aurantiacus (strain ATCC 29366 / DSM 635 / J-10-fl)</name>
    <dbReference type="NCBI Taxonomy" id="324602"/>
    <lineage>
        <taxon>Bacteria</taxon>
        <taxon>Bacillati</taxon>
        <taxon>Chloroflexota</taxon>
        <taxon>Chloroflexia</taxon>
        <taxon>Chloroflexales</taxon>
        <taxon>Chloroflexineae</taxon>
        <taxon>Chloroflexaceae</taxon>
        <taxon>Chloroflexus</taxon>
    </lineage>
</organism>
<feature type="transmembrane region" description="Helical" evidence="5">
    <location>
        <begin position="73"/>
        <end position="92"/>
    </location>
</feature>
<feature type="transmembrane region" description="Helical" evidence="5">
    <location>
        <begin position="240"/>
        <end position="259"/>
    </location>
</feature>
<feature type="domain" description="RCK N-terminal" evidence="6">
    <location>
        <begin position="436"/>
        <end position="555"/>
    </location>
</feature>
<evidence type="ECO:0000259" key="7">
    <source>
        <dbReference type="PROSITE" id="PS51202"/>
    </source>
</evidence>
<comment type="subcellular location">
    <subcellularLocation>
        <location evidence="1">Membrane</location>
        <topology evidence="1">Multi-pass membrane protein</topology>
    </subcellularLocation>
</comment>
<dbReference type="GO" id="GO:0016020">
    <property type="term" value="C:membrane"/>
    <property type="evidence" value="ECO:0007669"/>
    <property type="project" value="UniProtKB-SubCell"/>
</dbReference>
<dbReference type="InterPro" id="IPR006037">
    <property type="entry name" value="RCK_C"/>
</dbReference>
<dbReference type="InterPro" id="IPR036721">
    <property type="entry name" value="RCK_C_sf"/>
</dbReference>
<dbReference type="Pfam" id="PF00999">
    <property type="entry name" value="Na_H_Exchanger"/>
    <property type="match status" value="1"/>
</dbReference>
<dbReference type="PROSITE" id="PS51202">
    <property type="entry name" value="RCK_C"/>
    <property type="match status" value="1"/>
</dbReference>
<feature type="transmembrane region" description="Helical" evidence="5">
    <location>
        <begin position="104"/>
        <end position="128"/>
    </location>
</feature>
<dbReference type="Gene3D" id="3.40.50.720">
    <property type="entry name" value="NAD(P)-binding Rossmann-like Domain"/>
    <property type="match status" value="1"/>
</dbReference>
<feature type="transmembrane region" description="Helical" evidence="5">
    <location>
        <begin position="174"/>
        <end position="200"/>
    </location>
</feature>
<evidence type="ECO:0000313" key="8">
    <source>
        <dbReference type="EMBL" id="ABY36797.1"/>
    </source>
</evidence>
<accession>A9WAK7</accession>
<dbReference type="GO" id="GO:1902600">
    <property type="term" value="P:proton transmembrane transport"/>
    <property type="evidence" value="ECO:0007669"/>
    <property type="project" value="InterPro"/>
</dbReference>
<feature type="domain" description="RCK C-terminal" evidence="7">
    <location>
        <begin position="568"/>
        <end position="650"/>
    </location>
</feature>
<evidence type="ECO:0000256" key="4">
    <source>
        <dbReference type="ARBA" id="ARBA00023136"/>
    </source>
</evidence>
<feature type="transmembrane region" description="Helical" evidence="5">
    <location>
        <begin position="271"/>
        <end position="291"/>
    </location>
</feature>
<dbReference type="GO" id="GO:0006813">
    <property type="term" value="P:potassium ion transport"/>
    <property type="evidence" value="ECO:0007669"/>
    <property type="project" value="InterPro"/>
</dbReference>
<dbReference type="EMBL" id="CP000909">
    <property type="protein sequence ID" value="ABY36797.1"/>
    <property type="molecule type" value="Genomic_DNA"/>
</dbReference>
<dbReference type="PROSITE" id="PS51201">
    <property type="entry name" value="RCK_N"/>
    <property type="match status" value="1"/>
</dbReference>
<evidence type="ECO:0000259" key="6">
    <source>
        <dbReference type="PROSITE" id="PS51201"/>
    </source>
</evidence>
<dbReference type="STRING" id="324602.Caur_3613"/>
<dbReference type="GO" id="GO:0008324">
    <property type="term" value="F:monoatomic cation transmembrane transporter activity"/>
    <property type="evidence" value="ECO:0007669"/>
    <property type="project" value="InterPro"/>
</dbReference>
<dbReference type="GO" id="GO:0015297">
    <property type="term" value="F:antiporter activity"/>
    <property type="evidence" value="ECO:0007669"/>
    <property type="project" value="InterPro"/>
</dbReference>
<dbReference type="InterPro" id="IPR036291">
    <property type="entry name" value="NAD(P)-bd_dom_sf"/>
</dbReference>
<dbReference type="AlphaFoldDB" id="A9WAK7"/>
<feature type="transmembrane region" description="Helical" evidence="5">
    <location>
        <begin position="12"/>
        <end position="30"/>
    </location>
</feature>
<dbReference type="eggNOG" id="COG0475">
    <property type="taxonomic scope" value="Bacteria"/>
</dbReference>
<keyword evidence="4 5" id="KW-0472">Membrane</keyword>
<keyword evidence="2 5" id="KW-0812">Transmembrane</keyword>
<evidence type="ECO:0000256" key="5">
    <source>
        <dbReference type="SAM" id="Phobius"/>
    </source>
</evidence>
<dbReference type="InterPro" id="IPR006153">
    <property type="entry name" value="Cation/H_exchanger_TM"/>
</dbReference>
<dbReference type="SUPFAM" id="SSF51735">
    <property type="entry name" value="NAD(P)-binding Rossmann-fold domains"/>
    <property type="match status" value="1"/>
</dbReference>
<feature type="transmembrane region" description="Helical" evidence="5">
    <location>
        <begin position="366"/>
        <end position="383"/>
    </location>
</feature>
<dbReference type="PANTHER" id="PTHR43021">
    <property type="entry name" value="NA(+)/H(+) ANTIPORTER-RELATED"/>
    <property type="match status" value="1"/>
</dbReference>
<dbReference type="Pfam" id="PF02254">
    <property type="entry name" value="TrkA_N"/>
    <property type="match status" value="1"/>
</dbReference>
<name>A9WAK7_CHLAA</name>
<dbReference type="InParanoid" id="A9WAK7"/>
<gene>
    <name evidence="8" type="ordered locus">Caur_3613</name>
</gene>
<dbReference type="KEGG" id="cau:Caur_3613"/>
<keyword evidence="9" id="KW-1185">Reference proteome</keyword>
<evidence type="ECO:0000256" key="3">
    <source>
        <dbReference type="ARBA" id="ARBA00022989"/>
    </source>
</evidence>
<evidence type="ECO:0000256" key="2">
    <source>
        <dbReference type="ARBA" id="ARBA00022692"/>
    </source>
</evidence>
<evidence type="ECO:0000256" key="1">
    <source>
        <dbReference type="ARBA" id="ARBA00004141"/>
    </source>
</evidence>
<dbReference type="Gene3D" id="1.20.1530.20">
    <property type="match status" value="1"/>
</dbReference>
<proteinExistence type="predicted"/>